<dbReference type="Gene3D" id="1.10.10.200">
    <property type="match status" value="1"/>
</dbReference>
<dbReference type="InterPro" id="IPR003308">
    <property type="entry name" value="Integrase_Zn-bd_dom_N"/>
</dbReference>
<dbReference type="AlphaFoldDB" id="A0A7L0BS03"/>
<evidence type="ECO:0000256" key="6">
    <source>
        <dbReference type="ARBA" id="ARBA00022801"/>
    </source>
</evidence>
<dbReference type="PROSITE" id="PS50876">
    <property type="entry name" value="ZF_INTEGRASE"/>
    <property type="match status" value="1"/>
</dbReference>
<evidence type="ECO:0000256" key="3">
    <source>
        <dbReference type="ARBA" id="ARBA00022722"/>
    </source>
</evidence>
<evidence type="ECO:0000256" key="2">
    <source>
        <dbReference type="ARBA" id="ARBA00022695"/>
    </source>
</evidence>
<evidence type="ECO:0000256" key="8">
    <source>
        <dbReference type="PROSITE-ProRule" id="PRU00450"/>
    </source>
</evidence>
<keyword evidence="7" id="KW-0695">RNA-directed DNA polymerase</keyword>
<keyword evidence="12" id="KW-1185">Reference proteome</keyword>
<keyword evidence="3" id="KW-0540">Nuclease</keyword>
<evidence type="ECO:0000256" key="5">
    <source>
        <dbReference type="ARBA" id="ARBA00022759"/>
    </source>
</evidence>
<evidence type="ECO:0000313" key="12">
    <source>
        <dbReference type="Proteomes" id="UP000519115"/>
    </source>
</evidence>
<evidence type="ECO:0000256" key="1">
    <source>
        <dbReference type="ARBA" id="ARBA00022679"/>
    </source>
</evidence>
<dbReference type="PANTHER" id="PTHR41694:SF3">
    <property type="entry name" value="RNA-DIRECTED DNA POLYMERASE-RELATED"/>
    <property type="match status" value="1"/>
</dbReference>
<evidence type="ECO:0000313" key="11">
    <source>
        <dbReference type="EMBL" id="NXJ50077.1"/>
    </source>
</evidence>
<proteinExistence type="predicted"/>
<keyword evidence="5" id="KW-0255">Endonuclease</keyword>
<dbReference type="InterPro" id="IPR036397">
    <property type="entry name" value="RNaseH_sf"/>
</dbReference>
<keyword evidence="4" id="KW-0479">Metal-binding</keyword>
<keyword evidence="1" id="KW-0808">Transferase</keyword>
<keyword evidence="8" id="KW-0863">Zinc-finger</keyword>
<evidence type="ECO:0000256" key="7">
    <source>
        <dbReference type="ARBA" id="ARBA00022918"/>
    </source>
</evidence>
<feature type="non-terminal residue" evidence="11">
    <location>
        <position position="254"/>
    </location>
</feature>
<dbReference type="GO" id="GO:0003964">
    <property type="term" value="F:RNA-directed DNA polymerase activity"/>
    <property type="evidence" value="ECO:0007669"/>
    <property type="project" value="UniProtKB-KW"/>
</dbReference>
<dbReference type="InterPro" id="IPR017856">
    <property type="entry name" value="Integrase-like_N"/>
</dbReference>
<dbReference type="SUPFAM" id="SSF46919">
    <property type="entry name" value="N-terminal Zn binding domain of HIV integrase"/>
    <property type="match status" value="1"/>
</dbReference>
<evidence type="ECO:0000259" key="10">
    <source>
        <dbReference type="PROSITE" id="PS50879"/>
    </source>
</evidence>
<protein>
    <submittedName>
        <fullName evidence="11">POK19 protein</fullName>
    </submittedName>
</protein>
<feature type="domain" description="Integrase-type" evidence="9">
    <location>
        <begin position="205"/>
        <end position="246"/>
    </location>
</feature>
<name>A0A7L0BS03_9AVES</name>
<feature type="non-terminal residue" evidence="11">
    <location>
        <position position="1"/>
    </location>
</feature>
<comment type="caution">
    <text evidence="11">The sequence shown here is derived from an EMBL/GenBank/DDBJ whole genome shotgun (WGS) entry which is preliminary data.</text>
</comment>
<feature type="domain" description="RNase H type-1" evidence="10">
    <location>
        <begin position="66"/>
        <end position="200"/>
    </location>
</feature>
<gene>
    <name evidence="11" type="primary">Ervk19_0</name>
    <name evidence="11" type="ORF">SPITYR_R16172</name>
</gene>
<evidence type="ECO:0000259" key="9">
    <source>
        <dbReference type="PROSITE" id="PS50876"/>
    </source>
</evidence>
<organism evidence="11 12">
    <name type="scientific">Spizaetus tyrannus</name>
    <name type="common">black hawk-eagle</name>
    <dbReference type="NCBI Taxonomy" id="252798"/>
    <lineage>
        <taxon>Eukaryota</taxon>
        <taxon>Metazoa</taxon>
        <taxon>Chordata</taxon>
        <taxon>Craniata</taxon>
        <taxon>Vertebrata</taxon>
        <taxon>Euteleostomi</taxon>
        <taxon>Archelosauria</taxon>
        <taxon>Archosauria</taxon>
        <taxon>Dinosauria</taxon>
        <taxon>Saurischia</taxon>
        <taxon>Theropoda</taxon>
        <taxon>Coelurosauria</taxon>
        <taxon>Aves</taxon>
        <taxon>Neognathae</taxon>
        <taxon>Neoaves</taxon>
        <taxon>Telluraves</taxon>
        <taxon>Accipitrimorphae</taxon>
        <taxon>Accipitriformes</taxon>
        <taxon>Accipitridae</taxon>
        <taxon>Accipitrinae</taxon>
        <taxon>Spizaetus</taxon>
    </lineage>
</organism>
<accession>A0A7L0BS03</accession>
<dbReference type="GO" id="GO:0004523">
    <property type="term" value="F:RNA-DNA hybrid ribonuclease activity"/>
    <property type="evidence" value="ECO:0007669"/>
    <property type="project" value="InterPro"/>
</dbReference>
<dbReference type="InterPro" id="IPR002156">
    <property type="entry name" value="RNaseH_domain"/>
</dbReference>
<dbReference type="PROSITE" id="PS50879">
    <property type="entry name" value="RNASE_H_1"/>
    <property type="match status" value="1"/>
</dbReference>
<dbReference type="InterPro" id="IPR012337">
    <property type="entry name" value="RNaseH-like_sf"/>
</dbReference>
<keyword evidence="2" id="KW-0548">Nucleotidyltransferase</keyword>
<dbReference type="Gene3D" id="3.30.420.10">
    <property type="entry name" value="Ribonuclease H-like superfamily/Ribonuclease H"/>
    <property type="match status" value="1"/>
</dbReference>
<dbReference type="SUPFAM" id="SSF53098">
    <property type="entry name" value="Ribonuclease H-like"/>
    <property type="match status" value="1"/>
</dbReference>
<dbReference type="GO" id="GO:0008270">
    <property type="term" value="F:zinc ion binding"/>
    <property type="evidence" value="ECO:0007669"/>
    <property type="project" value="UniProtKB-KW"/>
</dbReference>
<reference evidence="11 12" key="1">
    <citation type="submission" date="2019-09" db="EMBL/GenBank/DDBJ databases">
        <title>Bird 10,000 Genomes (B10K) Project - Family phase.</title>
        <authorList>
            <person name="Zhang G."/>
        </authorList>
    </citation>
    <scope>NUCLEOTIDE SEQUENCE [LARGE SCALE GENOMIC DNA]</scope>
    <source>
        <strain evidence="11">B10K-DU-007-42</strain>
        <tissue evidence="11">Muscle</tissue>
    </source>
</reference>
<dbReference type="Proteomes" id="UP000519115">
    <property type="component" value="Unassembled WGS sequence"/>
</dbReference>
<keyword evidence="6" id="KW-0378">Hydrolase</keyword>
<dbReference type="Pfam" id="PF02022">
    <property type="entry name" value="Integrase_Zn"/>
    <property type="match status" value="1"/>
</dbReference>
<evidence type="ECO:0000256" key="4">
    <source>
        <dbReference type="ARBA" id="ARBA00022723"/>
    </source>
</evidence>
<dbReference type="PANTHER" id="PTHR41694">
    <property type="entry name" value="ENDOGENOUS RETROVIRUS GROUP K MEMBER POL PROTEIN"/>
    <property type="match status" value="1"/>
</dbReference>
<sequence>IARDPECITVPVKTDYFEWCLTNSSALQAALANYTGQIGYHLPSYPLIKMGSQIRFTQNQVSQSEPVIGPTVFTDGSGKTGKAAIVWHDGQQCQQKIEQQEGSPQVVELRAMVMVFQHFPDPVNVTDSAYVVGLVQRLDKAVLGQVGNEKLFGVLKLLWMEIQERRSPYYVMHIKSHTSLPGFIVEGNARADALISGVAIGPVPNVRQQEIEAHQFFHQGHRALKRQFRLSNSEAQAIVAVCPDCQGHHVPHYY</sequence>
<dbReference type="Pfam" id="PF00075">
    <property type="entry name" value="RNase_H"/>
    <property type="match status" value="1"/>
</dbReference>
<dbReference type="GO" id="GO:0035613">
    <property type="term" value="F:RNA stem-loop binding"/>
    <property type="evidence" value="ECO:0007669"/>
    <property type="project" value="TreeGrafter"/>
</dbReference>
<dbReference type="EMBL" id="VXAF01000240">
    <property type="protein sequence ID" value="NXJ50077.1"/>
    <property type="molecule type" value="Genomic_DNA"/>
</dbReference>
<keyword evidence="8" id="KW-0862">Zinc</keyword>